<proteinExistence type="predicted"/>
<dbReference type="AlphaFoldDB" id="A0A820AEX8"/>
<evidence type="ECO:0000313" key="1">
    <source>
        <dbReference type="EMBL" id="CAF4187581.1"/>
    </source>
</evidence>
<dbReference type="Proteomes" id="UP000663844">
    <property type="component" value="Unassembled WGS sequence"/>
</dbReference>
<dbReference type="EMBL" id="CAJOAZ010008593">
    <property type="protein sequence ID" value="CAF4187581.1"/>
    <property type="molecule type" value="Genomic_DNA"/>
</dbReference>
<sequence length="68" mass="7330">MNEAVPQNCTKKYGDQPAKRVITVDTAVTLLNVCGNISGYVNTLKFNDSNGDARGACFIITQSKQPLP</sequence>
<feature type="non-terminal residue" evidence="1">
    <location>
        <position position="68"/>
    </location>
</feature>
<name>A0A820AEX8_9BILA</name>
<evidence type="ECO:0000313" key="2">
    <source>
        <dbReference type="Proteomes" id="UP000663844"/>
    </source>
</evidence>
<accession>A0A820AEX8</accession>
<comment type="caution">
    <text evidence="1">The sequence shown here is derived from an EMBL/GenBank/DDBJ whole genome shotgun (WGS) entry which is preliminary data.</text>
</comment>
<organism evidence="1 2">
    <name type="scientific">Adineta steineri</name>
    <dbReference type="NCBI Taxonomy" id="433720"/>
    <lineage>
        <taxon>Eukaryota</taxon>
        <taxon>Metazoa</taxon>
        <taxon>Spiralia</taxon>
        <taxon>Gnathifera</taxon>
        <taxon>Rotifera</taxon>
        <taxon>Eurotatoria</taxon>
        <taxon>Bdelloidea</taxon>
        <taxon>Adinetida</taxon>
        <taxon>Adinetidae</taxon>
        <taxon>Adineta</taxon>
    </lineage>
</organism>
<gene>
    <name evidence="1" type="ORF">OXD698_LOCUS40098</name>
</gene>
<protein>
    <submittedName>
        <fullName evidence="1">Uncharacterized protein</fullName>
    </submittedName>
</protein>
<reference evidence="1" key="1">
    <citation type="submission" date="2021-02" db="EMBL/GenBank/DDBJ databases">
        <authorList>
            <person name="Nowell W R."/>
        </authorList>
    </citation>
    <scope>NUCLEOTIDE SEQUENCE</scope>
</reference>